<sequence>MKTLIVAATRFEIQPFLDRIAAYPNTDYLITEVGMVQTAYRLGKHLVNNQYDLIINIGIGGCFNRSLPIGAVVSIDREIFSELGAEDDERFIPIDELGFGNAHYVATQNKTTKELVHALPTGLGVTVNKVHGNELEISKLLIQIPNALIESMEGGSVFLVASEAKIQTIQIRGISNYVEKRNRATWNVPLAIHNSNAVLFEILSKIDKV</sequence>
<comment type="caution">
    <text evidence="4">The sequence shown here is derived from an EMBL/GenBank/DDBJ whole genome shotgun (WGS) entry which is preliminary data.</text>
</comment>
<dbReference type="PANTHER" id="PTHR46832">
    <property type="entry name" value="5'-METHYLTHIOADENOSINE/S-ADENOSYLHOMOCYSTEINE NUCLEOSIDASE"/>
    <property type="match status" value="1"/>
</dbReference>
<name>A0ABV0BUS6_9SPHI</name>
<keyword evidence="1" id="KW-0474">Menaquinone biosynthesis</keyword>
<evidence type="ECO:0000256" key="1">
    <source>
        <dbReference type="HAMAP-Rule" id="MF_00991"/>
    </source>
</evidence>
<dbReference type="EMBL" id="JBDJNQ010000003">
    <property type="protein sequence ID" value="MEN5377122.1"/>
    <property type="molecule type" value="Genomic_DNA"/>
</dbReference>
<dbReference type="GO" id="GO:0016798">
    <property type="term" value="F:hydrolase activity, acting on glycosyl bonds"/>
    <property type="evidence" value="ECO:0007669"/>
    <property type="project" value="UniProtKB-KW"/>
</dbReference>
<comment type="pathway">
    <text evidence="1">Quinol/quinone metabolism; menaquinone biosynthesis.</text>
</comment>
<evidence type="ECO:0000313" key="4">
    <source>
        <dbReference type="EMBL" id="MEN5377122.1"/>
    </source>
</evidence>
<dbReference type="PANTHER" id="PTHR46832:SF2">
    <property type="entry name" value="FUTALOSINE HYDROLASE"/>
    <property type="match status" value="1"/>
</dbReference>
<comment type="function">
    <text evidence="1">Catalyzes the hydrolysis of futalosine (FL) to dehypoxanthine futalosine (DHFL) and hypoxanthine, a step in the biosynthesis of menaquinone (MK, vitamin K2).</text>
</comment>
<dbReference type="SUPFAM" id="SSF53167">
    <property type="entry name" value="Purine and uridine phosphorylases"/>
    <property type="match status" value="1"/>
</dbReference>
<keyword evidence="4" id="KW-0326">Glycosidase</keyword>
<dbReference type="Proteomes" id="UP001409291">
    <property type="component" value="Unassembled WGS sequence"/>
</dbReference>
<dbReference type="NCBIfam" id="TIGR03664">
    <property type="entry name" value="fut_nucase"/>
    <property type="match status" value="1"/>
</dbReference>
<evidence type="ECO:0000313" key="5">
    <source>
        <dbReference type="Proteomes" id="UP001409291"/>
    </source>
</evidence>
<evidence type="ECO:0000259" key="3">
    <source>
        <dbReference type="Pfam" id="PF01048"/>
    </source>
</evidence>
<dbReference type="InterPro" id="IPR035994">
    <property type="entry name" value="Nucleoside_phosphorylase_sf"/>
</dbReference>
<dbReference type="EC" id="3.2.2.26" evidence="1 2"/>
<dbReference type="InterPro" id="IPR019963">
    <property type="entry name" value="FL_hydrolase_MqnB"/>
</dbReference>
<reference evidence="4 5" key="1">
    <citation type="submission" date="2024-04" db="EMBL/GenBank/DDBJ databases">
        <title>WGS of bacteria from Torrens River.</title>
        <authorList>
            <person name="Wyrsch E.R."/>
            <person name="Drigo B."/>
        </authorList>
    </citation>
    <scope>NUCLEOTIDE SEQUENCE [LARGE SCALE GENOMIC DNA]</scope>
    <source>
        <strain evidence="4 5">TWI391</strain>
    </source>
</reference>
<protein>
    <recommendedName>
        <fullName evidence="1 2">Futalosine hydrolase</fullName>
        <shortName evidence="1">FL hydrolase</shortName>
        <ecNumber evidence="1 2">3.2.2.26</ecNumber>
    </recommendedName>
    <alternativeName>
        <fullName evidence="1">Futalosine nucleosidase</fullName>
    </alternativeName>
    <alternativeName>
        <fullName evidence="1">Menaquinone biosynthetic enzyme MqnB</fullName>
    </alternativeName>
</protein>
<dbReference type="Pfam" id="PF01048">
    <property type="entry name" value="PNP_UDP_1"/>
    <property type="match status" value="1"/>
</dbReference>
<keyword evidence="1 4" id="KW-0378">Hydrolase</keyword>
<organism evidence="4 5">
    <name type="scientific">Sphingobacterium kitahiroshimense</name>
    <dbReference type="NCBI Taxonomy" id="470446"/>
    <lineage>
        <taxon>Bacteria</taxon>
        <taxon>Pseudomonadati</taxon>
        <taxon>Bacteroidota</taxon>
        <taxon>Sphingobacteriia</taxon>
        <taxon>Sphingobacteriales</taxon>
        <taxon>Sphingobacteriaceae</taxon>
        <taxon>Sphingobacterium</taxon>
    </lineage>
</organism>
<accession>A0ABV0BUS6</accession>
<proteinExistence type="inferred from homology"/>
<gene>
    <name evidence="1 4" type="primary">mqnB</name>
    <name evidence="4" type="ORF">ABE541_07615</name>
</gene>
<dbReference type="InterPro" id="IPR000845">
    <property type="entry name" value="Nucleoside_phosphorylase_d"/>
</dbReference>
<comment type="catalytic activity">
    <reaction evidence="1">
        <text>futalosine + H2O = dehypoxanthine futalosine + hypoxanthine</text>
        <dbReference type="Rhea" id="RHEA:25904"/>
        <dbReference type="ChEBI" id="CHEBI:15377"/>
        <dbReference type="ChEBI" id="CHEBI:17368"/>
        <dbReference type="ChEBI" id="CHEBI:58863"/>
        <dbReference type="ChEBI" id="CHEBI:58864"/>
        <dbReference type="EC" id="3.2.2.26"/>
    </reaction>
</comment>
<comment type="similarity">
    <text evidence="1">Belongs to the PNP/UDP phosphorylase family. Futalosine hydrolase subfamily.</text>
</comment>
<dbReference type="Gene3D" id="3.40.50.1580">
    <property type="entry name" value="Nucleoside phosphorylase domain"/>
    <property type="match status" value="1"/>
</dbReference>
<keyword evidence="5" id="KW-1185">Reference proteome</keyword>
<dbReference type="HAMAP" id="MF_00991">
    <property type="entry name" value="MqnB"/>
    <property type="match status" value="1"/>
</dbReference>
<dbReference type="RefSeq" id="WP_346581034.1">
    <property type="nucleotide sequence ID" value="NZ_JBDJLH010000004.1"/>
</dbReference>
<evidence type="ECO:0000256" key="2">
    <source>
        <dbReference type="NCBIfam" id="TIGR03664"/>
    </source>
</evidence>
<feature type="domain" description="Nucleoside phosphorylase" evidence="3">
    <location>
        <begin position="32"/>
        <end position="202"/>
    </location>
</feature>